<accession>A0AAV9HHG9</accession>
<feature type="signal peptide" evidence="1">
    <location>
        <begin position="1"/>
        <end position="19"/>
    </location>
</feature>
<evidence type="ECO:0000313" key="2">
    <source>
        <dbReference type="EMBL" id="KAK4460120.1"/>
    </source>
</evidence>
<dbReference type="InterPro" id="IPR052998">
    <property type="entry name" value="Hetero-Diels-Alderase-like"/>
</dbReference>
<keyword evidence="3" id="KW-1185">Reference proteome</keyword>
<dbReference type="EMBL" id="MU865019">
    <property type="protein sequence ID" value="KAK4460120.1"/>
    <property type="molecule type" value="Genomic_DNA"/>
</dbReference>
<feature type="chain" id="PRO_5043900228" evidence="1">
    <location>
        <begin position="20"/>
        <end position="343"/>
    </location>
</feature>
<evidence type="ECO:0000256" key="1">
    <source>
        <dbReference type="SAM" id="SignalP"/>
    </source>
</evidence>
<keyword evidence="1" id="KW-0732">Signal</keyword>
<gene>
    <name evidence="2" type="ORF">QBC42DRAFT_348262</name>
</gene>
<evidence type="ECO:0000313" key="3">
    <source>
        <dbReference type="Proteomes" id="UP001321749"/>
    </source>
</evidence>
<organism evidence="2 3">
    <name type="scientific">Cladorrhinum samala</name>
    <dbReference type="NCBI Taxonomy" id="585594"/>
    <lineage>
        <taxon>Eukaryota</taxon>
        <taxon>Fungi</taxon>
        <taxon>Dikarya</taxon>
        <taxon>Ascomycota</taxon>
        <taxon>Pezizomycotina</taxon>
        <taxon>Sordariomycetes</taxon>
        <taxon>Sordariomycetidae</taxon>
        <taxon>Sordariales</taxon>
        <taxon>Podosporaceae</taxon>
        <taxon>Cladorrhinum</taxon>
    </lineage>
</organism>
<dbReference type="PANTHER" id="PTHR42060:SF1">
    <property type="entry name" value="NHL REPEAT-CONTAINING PROTEIN"/>
    <property type="match status" value="1"/>
</dbReference>
<dbReference type="Proteomes" id="UP001321749">
    <property type="component" value="Unassembled WGS sequence"/>
</dbReference>
<dbReference type="InterPro" id="IPR011042">
    <property type="entry name" value="6-blade_b-propeller_TolB-like"/>
</dbReference>
<reference evidence="2" key="2">
    <citation type="submission" date="2023-06" db="EMBL/GenBank/DDBJ databases">
        <authorList>
            <consortium name="Lawrence Berkeley National Laboratory"/>
            <person name="Mondo S.J."/>
            <person name="Hensen N."/>
            <person name="Bonometti L."/>
            <person name="Westerberg I."/>
            <person name="Brannstrom I.O."/>
            <person name="Guillou S."/>
            <person name="Cros-Aarteil S."/>
            <person name="Calhoun S."/>
            <person name="Haridas S."/>
            <person name="Kuo A."/>
            <person name="Pangilinan J."/>
            <person name="Riley R."/>
            <person name="Labutti K."/>
            <person name="Andreopoulos B."/>
            <person name="Lipzen A."/>
            <person name="Chen C."/>
            <person name="Yanf M."/>
            <person name="Daum C."/>
            <person name="Ng V."/>
            <person name="Clum A."/>
            <person name="Steindorff A."/>
            <person name="Ohm R."/>
            <person name="Martin F."/>
            <person name="Silar P."/>
            <person name="Natvig D."/>
            <person name="Lalanne C."/>
            <person name="Gautier V."/>
            <person name="Ament-Velasquez S.L."/>
            <person name="Kruys A."/>
            <person name="Hutchinson M.I."/>
            <person name="Powell A.J."/>
            <person name="Barry K."/>
            <person name="Miller A.N."/>
            <person name="Grigoriev I.V."/>
            <person name="Debuchy R."/>
            <person name="Gladieux P."/>
            <person name="Thoren M.H."/>
            <person name="Johannesson H."/>
        </authorList>
    </citation>
    <scope>NUCLEOTIDE SEQUENCE</scope>
    <source>
        <strain evidence="2">PSN324</strain>
    </source>
</reference>
<dbReference type="PANTHER" id="PTHR42060">
    <property type="entry name" value="NHL REPEAT-CONTAINING PROTEIN-RELATED"/>
    <property type="match status" value="1"/>
</dbReference>
<dbReference type="Gene3D" id="2.120.10.30">
    <property type="entry name" value="TolB, C-terminal domain"/>
    <property type="match status" value="1"/>
</dbReference>
<sequence length="343" mass="35243">MQLVRSFVALGPLLTATSAAFTATEIFSFTPSNPVFIENLFVLPDNRILLTHFGGPGPDSPLYVLNQTSGTVSVVASLPNSTAQTGIAALGGSKYAITTGVLGANFEFVNGSVAAHIISLAPGSGTATLLDTIPIPDTISTNGLVALPAAGSNSRHILLSADSRGFRLLKINTATRTASVAFADPLFGGNPNITQSIGITGVNGLNLRPGKRWDGYVYFTNSARGIYGRVQVDSAGDKVGSGAAQVVSTIATPPGQENFFDDLAVTRFGHGYVAWQTDKLVRIDGATGAQTMVLGPGVPGAGVALRYPTSVKLGLSGREVYVATGGIDASGNMLGGQVVKVTF</sequence>
<name>A0AAV9HHG9_9PEZI</name>
<dbReference type="SUPFAM" id="SSF63829">
    <property type="entry name" value="Calcium-dependent phosphotriesterase"/>
    <property type="match status" value="1"/>
</dbReference>
<reference evidence="2" key="1">
    <citation type="journal article" date="2023" name="Mol. Phylogenet. Evol.">
        <title>Genome-scale phylogeny and comparative genomics of the fungal order Sordariales.</title>
        <authorList>
            <person name="Hensen N."/>
            <person name="Bonometti L."/>
            <person name="Westerberg I."/>
            <person name="Brannstrom I.O."/>
            <person name="Guillou S."/>
            <person name="Cros-Aarteil S."/>
            <person name="Calhoun S."/>
            <person name="Haridas S."/>
            <person name="Kuo A."/>
            <person name="Mondo S."/>
            <person name="Pangilinan J."/>
            <person name="Riley R."/>
            <person name="LaButti K."/>
            <person name="Andreopoulos B."/>
            <person name="Lipzen A."/>
            <person name="Chen C."/>
            <person name="Yan M."/>
            <person name="Daum C."/>
            <person name="Ng V."/>
            <person name="Clum A."/>
            <person name="Steindorff A."/>
            <person name="Ohm R.A."/>
            <person name="Martin F."/>
            <person name="Silar P."/>
            <person name="Natvig D.O."/>
            <person name="Lalanne C."/>
            <person name="Gautier V."/>
            <person name="Ament-Velasquez S.L."/>
            <person name="Kruys A."/>
            <person name="Hutchinson M.I."/>
            <person name="Powell A.J."/>
            <person name="Barry K."/>
            <person name="Miller A.N."/>
            <person name="Grigoriev I.V."/>
            <person name="Debuchy R."/>
            <person name="Gladieux P."/>
            <person name="Hiltunen Thoren M."/>
            <person name="Johannesson H."/>
        </authorList>
    </citation>
    <scope>NUCLEOTIDE SEQUENCE</scope>
    <source>
        <strain evidence="2">PSN324</strain>
    </source>
</reference>
<comment type="caution">
    <text evidence="2">The sequence shown here is derived from an EMBL/GenBank/DDBJ whole genome shotgun (WGS) entry which is preliminary data.</text>
</comment>
<protein>
    <submittedName>
        <fullName evidence="2">Uncharacterized protein</fullName>
    </submittedName>
</protein>
<dbReference type="AlphaFoldDB" id="A0AAV9HHG9"/>
<proteinExistence type="predicted"/>